<keyword evidence="2" id="KW-1185">Reference proteome</keyword>
<proteinExistence type="predicted"/>
<sequence>MRFIFRLSLKYGENQFADFLQTNSVRERLSMISRCRRTPNQAASNRKAHGNPAFVSTDPTDQLFLGTSSLCRTDFISVRFLNPNIKLNGFHKRKHMWDVLRGKSLKVSLI</sequence>
<protein>
    <submittedName>
        <fullName evidence="1">Uncharacterized protein</fullName>
    </submittedName>
</protein>
<dbReference type="EMBL" id="BGPR01000228">
    <property type="protein sequence ID" value="GBM06401.1"/>
    <property type="molecule type" value="Genomic_DNA"/>
</dbReference>
<dbReference type="Proteomes" id="UP000499080">
    <property type="component" value="Unassembled WGS sequence"/>
</dbReference>
<evidence type="ECO:0000313" key="1">
    <source>
        <dbReference type="EMBL" id="GBM06401.1"/>
    </source>
</evidence>
<comment type="caution">
    <text evidence="1">The sequence shown here is derived from an EMBL/GenBank/DDBJ whole genome shotgun (WGS) entry which is preliminary data.</text>
</comment>
<reference evidence="1 2" key="1">
    <citation type="journal article" date="2019" name="Sci. Rep.">
        <title>Orb-weaving spider Araneus ventricosus genome elucidates the spidroin gene catalogue.</title>
        <authorList>
            <person name="Kono N."/>
            <person name="Nakamura H."/>
            <person name="Ohtoshi R."/>
            <person name="Moran D.A.P."/>
            <person name="Shinohara A."/>
            <person name="Yoshida Y."/>
            <person name="Fujiwara M."/>
            <person name="Mori M."/>
            <person name="Tomita M."/>
            <person name="Arakawa K."/>
        </authorList>
    </citation>
    <scope>NUCLEOTIDE SEQUENCE [LARGE SCALE GENOMIC DNA]</scope>
</reference>
<evidence type="ECO:0000313" key="2">
    <source>
        <dbReference type="Proteomes" id="UP000499080"/>
    </source>
</evidence>
<accession>A0A4Y2CPN9</accession>
<name>A0A4Y2CPN9_ARAVE</name>
<dbReference type="AlphaFoldDB" id="A0A4Y2CPN9"/>
<organism evidence="1 2">
    <name type="scientific">Araneus ventricosus</name>
    <name type="common">Orbweaver spider</name>
    <name type="synonym">Epeira ventricosa</name>
    <dbReference type="NCBI Taxonomy" id="182803"/>
    <lineage>
        <taxon>Eukaryota</taxon>
        <taxon>Metazoa</taxon>
        <taxon>Ecdysozoa</taxon>
        <taxon>Arthropoda</taxon>
        <taxon>Chelicerata</taxon>
        <taxon>Arachnida</taxon>
        <taxon>Araneae</taxon>
        <taxon>Araneomorphae</taxon>
        <taxon>Entelegynae</taxon>
        <taxon>Araneoidea</taxon>
        <taxon>Araneidae</taxon>
        <taxon>Araneus</taxon>
    </lineage>
</organism>
<gene>
    <name evidence="1" type="ORF">AVEN_266355_1</name>
</gene>